<protein>
    <submittedName>
        <fullName evidence="2">Alpha/beta hydrolase</fullName>
    </submittedName>
</protein>
<evidence type="ECO:0000313" key="3">
    <source>
        <dbReference type="Proteomes" id="UP000305675"/>
    </source>
</evidence>
<name>A0A4U1BPQ4_9GAMM</name>
<sequence>MKFEHFGDASGSDRELIFCHANGFPPSTYSQLFEALGGRINGALLKPLTVPVTEADSHAWWSIAEELVAYLDGCDEPQILVGHSLGAVVSCLTAIQRPEKVKALVLLDPVFLASRLVGAIRLLPKRFRKRQVLVAKTLGRPNRFSDHQAAFEFHRGKRAYAGMDDSALNDYIQAAFVTEANSSDVVLRYSREWEAHIYQTPPWIWPRLRNLKVPTLCLRGAKSQTLTKAAFERLGRLSAHATLIELDDCGHLLPMERPQAVADTINDWLRDQK</sequence>
<evidence type="ECO:0000313" key="2">
    <source>
        <dbReference type="EMBL" id="TKB56198.1"/>
    </source>
</evidence>
<dbReference type="InterPro" id="IPR029058">
    <property type="entry name" value="AB_hydrolase_fold"/>
</dbReference>
<comment type="caution">
    <text evidence="2">The sequence shown here is derived from an EMBL/GenBank/DDBJ whole genome shotgun (WGS) entry which is preliminary data.</text>
</comment>
<dbReference type="RefSeq" id="WP_136862927.1">
    <property type="nucleotide sequence ID" value="NZ_SWCJ01000004.1"/>
</dbReference>
<accession>A0A4U1BPQ4</accession>
<dbReference type="GO" id="GO:0016787">
    <property type="term" value="F:hydrolase activity"/>
    <property type="evidence" value="ECO:0007669"/>
    <property type="project" value="UniProtKB-KW"/>
</dbReference>
<dbReference type="InterPro" id="IPR000639">
    <property type="entry name" value="Epox_hydrolase-like"/>
</dbReference>
<dbReference type="Proteomes" id="UP000305675">
    <property type="component" value="Unassembled WGS sequence"/>
</dbReference>
<keyword evidence="2" id="KW-0378">Hydrolase</keyword>
<dbReference type="PANTHER" id="PTHR43798:SF33">
    <property type="entry name" value="HYDROLASE, PUTATIVE (AFU_ORTHOLOGUE AFUA_2G14860)-RELATED"/>
    <property type="match status" value="1"/>
</dbReference>
<dbReference type="Pfam" id="PF12697">
    <property type="entry name" value="Abhydrolase_6"/>
    <property type="match status" value="1"/>
</dbReference>
<dbReference type="AlphaFoldDB" id="A0A4U1BPQ4"/>
<proteinExistence type="predicted"/>
<dbReference type="GO" id="GO:0016020">
    <property type="term" value="C:membrane"/>
    <property type="evidence" value="ECO:0007669"/>
    <property type="project" value="TreeGrafter"/>
</dbReference>
<evidence type="ECO:0000259" key="1">
    <source>
        <dbReference type="Pfam" id="PF12697"/>
    </source>
</evidence>
<gene>
    <name evidence="2" type="ORF">FCL42_08265</name>
</gene>
<dbReference type="OrthoDB" id="5729753at2"/>
<dbReference type="EMBL" id="SWCJ01000004">
    <property type="protein sequence ID" value="TKB56198.1"/>
    <property type="molecule type" value="Genomic_DNA"/>
</dbReference>
<dbReference type="InterPro" id="IPR050266">
    <property type="entry name" value="AB_hydrolase_sf"/>
</dbReference>
<reference evidence="2 3" key="1">
    <citation type="submission" date="2019-04" db="EMBL/GenBank/DDBJ databases">
        <authorList>
            <person name="Hwang J.C."/>
        </authorList>
    </citation>
    <scope>NUCLEOTIDE SEQUENCE [LARGE SCALE GENOMIC DNA]</scope>
    <source>
        <strain evidence="2 3">IMCC35002</strain>
    </source>
</reference>
<feature type="domain" description="AB hydrolase-1" evidence="1">
    <location>
        <begin position="16"/>
        <end position="263"/>
    </location>
</feature>
<dbReference type="Gene3D" id="3.40.50.1820">
    <property type="entry name" value="alpha/beta hydrolase"/>
    <property type="match status" value="1"/>
</dbReference>
<dbReference type="PRINTS" id="PR00412">
    <property type="entry name" value="EPOXHYDRLASE"/>
</dbReference>
<organism evidence="2 3">
    <name type="scientific">Ferrimonas aestuarii</name>
    <dbReference type="NCBI Taxonomy" id="2569539"/>
    <lineage>
        <taxon>Bacteria</taxon>
        <taxon>Pseudomonadati</taxon>
        <taxon>Pseudomonadota</taxon>
        <taxon>Gammaproteobacteria</taxon>
        <taxon>Alteromonadales</taxon>
        <taxon>Ferrimonadaceae</taxon>
        <taxon>Ferrimonas</taxon>
    </lineage>
</organism>
<dbReference type="InterPro" id="IPR000073">
    <property type="entry name" value="AB_hydrolase_1"/>
</dbReference>
<dbReference type="SUPFAM" id="SSF53474">
    <property type="entry name" value="alpha/beta-Hydrolases"/>
    <property type="match status" value="1"/>
</dbReference>
<dbReference type="PANTHER" id="PTHR43798">
    <property type="entry name" value="MONOACYLGLYCEROL LIPASE"/>
    <property type="match status" value="1"/>
</dbReference>
<keyword evidence="3" id="KW-1185">Reference proteome</keyword>